<dbReference type="GO" id="GO:0003844">
    <property type="term" value="F:1,4-alpha-glucan branching enzyme activity"/>
    <property type="evidence" value="ECO:0007669"/>
    <property type="project" value="UniProtKB-EC"/>
</dbReference>
<dbReference type="EMBL" id="FLRB01000011">
    <property type="protein sequence ID" value="SBT21093.1"/>
    <property type="molecule type" value="Genomic_DNA"/>
</dbReference>
<keyword evidence="2" id="KW-0808">Transferase</keyword>
<dbReference type="InterPro" id="IPR013783">
    <property type="entry name" value="Ig-like_fold"/>
</dbReference>
<evidence type="ECO:0000313" key="4">
    <source>
        <dbReference type="Proteomes" id="UP000092840"/>
    </source>
</evidence>
<dbReference type="EMBL" id="FLRA01000001">
    <property type="protein sequence ID" value="SBT16045.1"/>
    <property type="molecule type" value="Genomic_DNA"/>
</dbReference>
<dbReference type="Gene3D" id="2.60.40.10">
    <property type="entry name" value="Immunoglobulins"/>
    <property type="match status" value="1"/>
</dbReference>
<dbReference type="AlphaFoldDB" id="A0A1C3JLN3"/>
<dbReference type="EC" id="2.4.1.18" evidence="2"/>
<keyword evidence="2" id="KW-0328">Glycosyltransferase</keyword>
<organism evidence="2 5">
    <name type="scientific">Marinomonas gallaica</name>
    <dbReference type="NCBI Taxonomy" id="1806667"/>
    <lineage>
        <taxon>Bacteria</taxon>
        <taxon>Pseudomonadati</taxon>
        <taxon>Pseudomonadota</taxon>
        <taxon>Gammaproteobacteria</taxon>
        <taxon>Oceanospirillales</taxon>
        <taxon>Oceanospirillaceae</taxon>
        <taxon>Marinomonas</taxon>
    </lineage>
</organism>
<dbReference type="Pfam" id="PF16561">
    <property type="entry name" value="AMPK1_CBM"/>
    <property type="match status" value="1"/>
</dbReference>
<reference evidence="2 5" key="1">
    <citation type="submission" date="2016-06" db="EMBL/GenBank/DDBJ databases">
        <authorList>
            <person name="Kjaerup R.B."/>
            <person name="Dalgaard T.S."/>
            <person name="Juul-Madsen H.R."/>
        </authorList>
    </citation>
    <scope>NUCLEOTIDE SEQUENCE [LARGE SCALE GENOMIC DNA]</scope>
    <source>
        <strain evidence="2 5">CECT 5115</strain>
    </source>
</reference>
<accession>A0A1C3JLN3</accession>
<keyword evidence="4" id="KW-1185">Reference proteome</keyword>
<feature type="domain" description="AMP-activated protein kinase glycogen-binding" evidence="1">
    <location>
        <begin position="26"/>
        <end position="83"/>
    </location>
</feature>
<dbReference type="RefSeq" id="WP_067030215.1">
    <property type="nucleotide sequence ID" value="NZ_CP187511.1"/>
</dbReference>
<sequence>MIEKTYLKTKPQCKVKFALPAEQLRGAKKVYLVGDFNGWDELATPMRKQKSGVFASTVNLEKDKQYQFRYLIDGTIWLNDDNADAYAQSPIGPDHNCVLDI</sequence>
<evidence type="ECO:0000259" key="1">
    <source>
        <dbReference type="Pfam" id="PF16561"/>
    </source>
</evidence>
<evidence type="ECO:0000313" key="3">
    <source>
        <dbReference type="EMBL" id="SBT21093.1"/>
    </source>
</evidence>
<dbReference type="CDD" id="cd07184">
    <property type="entry name" value="E_set_Isoamylase_like_N"/>
    <property type="match status" value="1"/>
</dbReference>
<name>A0A1C3JLN3_9GAMM</name>
<reference evidence="3 4" key="2">
    <citation type="submission" date="2016-06" db="EMBL/GenBank/DDBJ databases">
        <authorList>
            <person name="Rodrigo-Torres L."/>
            <person name="Arahal D.R."/>
        </authorList>
    </citation>
    <scope>NUCLEOTIDE SEQUENCE [LARGE SCALE GENOMIC DNA]</scope>
    <source>
        <strain evidence="3 4">CECT 5116</strain>
    </source>
</reference>
<dbReference type="InterPro" id="IPR014756">
    <property type="entry name" value="Ig_E-set"/>
</dbReference>
<evidence type="ECO:0000313" key="2">
    <source>
        <dbReference type="EMBL" id="SBT16045.1"/>
    </source>
</evidence>
<dbReference type="Proteomes" id="UP000092871">
    <property type="component" value="Unassembled WGS sequence"/>
</dbReference>
<dbReference type="InterPro" id="IPR032640">
    <property type="entry name" value="AMPK1_CBM"/>
</dbReference>
<dbReference type="OrthoDB" id="5451596at2"/>
<gene>
    <name evidence="2" type="primary">glgB_1</name>
    <name evidence="3" type="synonym">glgB_2</name>
    <name evidence="2" type="ORF">MGA5115_00119</name>
    <name evidence="3" type="ORF">MGA5116_01680</name>
</gene>
<dbReference type="SUPFAM" id="SSF81296">
    <property type="entry name" value="E set domains"/>
    <property type="match status" value="1"/>
</dbReference>
<dbReference type="Proteomes" id="UP000092840">
    <property type="component" value="Unassembled WGS sequence"/>
</dbReference>
<protein>
    <submittedName>
        <fullName evidence="2">1,4-alpha-glucan branching enzyme GlgB</fullName>
        <ecNumber evidence="2">2.4.1.18</ecNumber>
    </submittedName>
</protein>
<proteinExistence type="predicted"/>
<evidence type="ECO:0000313" key="5">
    <source>
        <dbReference type="Proteomes" id="UP000092871"/>
    </source>
</evidence>